<protein>
    <recommendedName>
        <fullName evidence="4 10">Nicotinate-nucleotide--dimethylbenzimidazole phosphoribosyltransferase</fullName>
        <shortName evidence="10">NN:DBI PRT</shortName>
        <ecNumber evidence="3 10">2.4.2.21</ecNumber>
    </recommendedName>
    <alternativeName>
        <fullName evidence="8 10">N(1)-alpha-phosphoribosyltransferase</fullName>
    </alternativeName>
</protein>
<evidence type="ECO:0000256" key="4">
    <source>
        <dbReference type="ARBA" id="ARBA00015486"/>
    </source>
</evidence>
<dbReference type="Pfam" id="PF02277">
    <property type="entry name" value="DBI_PRT"/>
    <property type="match status" value="1"/>
</dbReference>
<evidence type="ECO:0000256" key="1">
    <source>
        <dbReference type="ARBA" id="ARBA00005049"/>
    </source>
</evidence>
<dbReference type="CDD" id="cd02439">
    <property type="entry name" value="DMB-PRT_CobT"/>
    <property type="match status" value="1"/>
</dbReference>
<name>A0ABW7H800_9BURK</name>
<comment type="function">
    <text evidence="10">Catalyzes the synthesis of alpha-ribazole-5'-phosphate from nicotinate mononucleotide (NAMN) and 5,6-dimethylbenzimidazole (DMB).</text>
</comment>
<organism evidence="11 12">
    <name type="scientific">Pelomonas candidula</name>
    <dbReference type="NCBI Taxonomy" id="3299025"/>
    <lineage>
        <taxon>Bacteria</taxon>
        <taxon>Pseudomonadati</taxon>
        <taxon>Pseudomonadota</taxon>
        <taxon>Betaproteobacteria</taxon>
        <taxon>Burkholderiales</taxon>
        <taxon>Sphaerotilaceae</taxon>
        <taxon>Roseateles</taxon>
    </lineage>
</organism>
<keyword evidence="6 10" id="KW-0328">Glycosyltransferase</keyword>
<dbReference type="NCBIfam" id="NF000996">
    <property type="entry name" value="PRK00105.1"/>
    <property type="match status" value="1"/>
</dbReference>
<comment type="similarity">
    <text evidence="2 10">Belongs to the CobT family.</text>
</comment>
<dbReference type="InterPro" id="IPR023195">
    <property type="entry name" value="Nict_dMeBzImd_PRibTrfase_N"/>
</dbReference>
<evidence type="ECO:0000256" key="8">
    <source>
        <dbReference type="ARBA" id="ARBA00030686"/>
    </source>
</evidence>
<feature type="active site" description="Proton acceptor" evidence="10">
    <location>
        <position position="308"/>
    </location>
</feature>
<dbReference type="Proteomes" id="UP001606134">
    <property type="component" value="Unassembled WGS sequence"/>
</dbReference>
<evidence type="ECO:0000256" key="5">
    <source>
        <dbReference type="ARBA" id="ARBA00022573"/>
    </source>
</evidence>
<dbReference type="RefSeq" id="WP_394406566.1">
    <property type="nucleotide sequence ID" value="NZ_JBIGIC010000002.1"/>
</dbReference>
<dbReference type="HAMAP" id="MF_00230">
    <property type="entry name" value="CobT"/>
    <property type="match status" value="1"/>
</dbReference>
<dbReference type="NCBIfam" id="TIGR03160">
    <property type="entry name" value="cobT_DBIPRT"/>
    <property type="match status" value="1"/>
</dbReference>
<dbReference type="SUPFAM" id="SSF52733">
    <property type="entry name" value="Nicotinate mononucleotide:5,6-dimethylbenzimidazole phosphoribosyltransferase (CobT)"/>
    <property type="match status" value="1"/>
</dbReference>
<keyword evidence="7 10" id="KW-0808">Transferase</keyword>
<dbReference type="EC" id="2.4.2.21" evidence="3 10"/>
<dbReference type="Gene3D" id="3.40.50.10210">
    <property type="match status" value="1"/>
</dbReference>
<evidence type="ECO:0000256" key="10">
    <source>
        <dbReference type="HAMAP-Rule" id="MF_00230"/>
    </source>
</evidence>
<reference evidence="11 12" key="1">
    <citation type="submission" date="2024-08" db="EMBL/GenBank/DDBJ databases">
        <authorList>
            <person name="Lu H."/>
        </authorList>
    </citation>
    <scope>NUCLEOTIDE SEQUENCE [LARGE SCALE GENOMIC DNA]</scope>
    <source>
        <strain evidence="11 12">BYS78W</strain>
    </source>
</reference>
<evidence type="ECO:0000256" key="2">
    <source>
        <dbReference type="ARBA" id="ARBA00007110"/>
    </source>
</evidence>
<dbReference type="PANTHER" id="PTHR43463:SF1">
    <property type="entry name" value="NICOTINATE-NUCLEOTIDE--DIMETHYLBENZIMIDAZOLE PHOSPHORIBOSYLTRANSFERASE"/>
    <property type="match status" value="1"/>
</dbReference>
<evidence type="ECO:0000256" key="9">
    <source>
        <dbReference type="ARBA" id="ARBA00047340"/>
    </source>
</evidence>
<evidence type="ECO:0000256" key="3">
    <source>
        <dbReference type="ARBA" id="ARBA00011991"/>
    </source>
</evidence>
<dbReference type="EMBL" id="JBIGIC010000002">
    <property type="protein sequence ID" value="MFG6485808.1"/>
    <property type="molecule type" value="Genomic_DNA"/>
</dbReference>
<comment type="catalytic activity">
    <reaction evidence="9 10">
        <text>5,6-dimethylbenzimidazole + nicotinate beta-D-ribonucleotide = alpha-ribazole 5'-phosphate + nicotinate + H(+)</text>
        <dbReference type="Rhea" id="RHEA:11196"/>
        <dbReference type="ChEBI" id="CHEBI:15378"/>
        <dbReference type="ChEBI" id="CHEBI:15890"/>
        <dbReference type="ChEBI" id="CHEBI:32544"/>
        <dbReference type="ChEBI" id="CHEBI:57502"/>
        <dbReference type="ChEBI" id="CHEBI:57918"/>
        <dbReference type="EC" id="2.4.2.21"/>
    </reaction>
</comment>
<proteinExistence type="inferred from homology"/>
<dbReference type="InterPro" id="IPR003200">
    <property type="entry name" value="Nict_dMeBzImd_PRibTrfase"/>
</dbReference>
<gene>
    <name evidence="10 11" type="primary">cobT</name>
    <name evidence="11" type="ORF">ACG04R_03935</name>
</gene>
<evidence type="ECO:0000313" key="12">
    <source>
        <dbReference type="Proteomes" id="UP001606134"/>
    </source>
</evidence>
<keyword evidence="12" id="KW-1185">Reference proteome</keyword>
<accession>A0ABW7H800</accession>
<dbReference type="PANTHER" id="PTHR43463">
    <property type="entry name" value="NICOTINATE-NUCLEOTIDE--DIMETHYLBENZIMIDAZOLE PHOSPHORIBOSYLTRANSFERASE"/>
    <property type="match status" value="1"/>
</dbReference>
<evidence type="ECO:0000256" key="6">
    <source>
        <dbReference type="ARBA" id="ARBA00022676"/>
    </source>
</evidence>
<comment type="pathway">
    <text evidence="1 10">Nucleoside biosynthesis; alpha-ribazole biosynthesis; alpha-ribazole from 5,6-dimethylbenzimidazole: step 1/2.</text>
</comment>
<dbReference type="InterPro" id="IPR036087">
    <property type="entry name" value="Nict_dMeBzImd_PRibTrfase_sf"/>
</dbReference>
<dbReference type="InterPro" id="IPR017846">
    <property type="entry name" value="Nict_dMeBzImd_PRibTrfase_bact"/>
</dbReference>
<sequence length="341" mass="34569">MNFSELPVLAEPGLAARVQHAIDHKTKPLGALGRVEALALQLALIQGVERPALREPQLVVFAADHGLSRRGVSAYPREVTPQMVANMLAGGAAVSVLARQQGLALTIADCGVDAPLADGAVDLRIAPGTADASIGPAMTGEQAGRALRNGMALVERLPGNALLLGEMGIGNTSSASLLMQRLTGLPLVDCVGRGTGLDDAGVARKLAVLGEALAVNAGAQAPLQIAAALGGFEIVTMAGSVIAAAAQRRVVVVDGFITTAAVALAEALRPGVLAACVFAHCSAEGPHARWLQQLGARPLLDLDLRLGEGSGAALAWPLLPAACALLADMASFESAGVSNRD</sequence>
<evidence type="ECO:0000256" key="7">
    <source>
        <dbReference type="ARBA" id="ARBA00022679"/>
    </source>
</evidence>
<evidence type="ECO:0000313" key="11">
    <source>
        <dbReference type="EMBL" id="MFG6485808.1"/>
    </source>
</evidence>
<dbReference type="Gene3D" id="1.10.1610.10">
    <property type="match status" value="1"/>
</dbReference>
<comment type="caution">
    <text evidence="11">The sequence shown here is derived from an EMBL/GenBank/DDBJ whole genome shotgun (WGS) entry which is preliminary data.</text>
</comment>
<dbReference type="GO" id="GO:0008939">
    <property type="term" value="F:nicotinate-nucleotide-dimethylbenzimidazole phosphoribosyltransferase activity"/>
    <property type="evidence" value="ECO:0007669"/>
    <property type="project" value="UniProtKB-EC"/>
</dbReference>
<keyword evidence="5 10" id="KW-0169">Cobalamin biosynthesis</keyword>